<dbReference type="EMBL" id="KN832581">
    <property type="protein sequence ID" value="KII83156.1"/>
    <property type="molecule type" value="Genomic_DNA"/>
</dbReference>
<keyword evidence="3" id="KW-1185">Reference proteome</keyword>
<dbReference type="AlphaFoldDB" id="A0A0C9SK57"/>
<feature type="compositionally biased region" description="Basic and acidic residues" evidence="1">
    <location>
        <begin position="79"/>
        <end position="91"/>
    </location>
</feature>
<feature type="compositionally biased region" description="Polar residues" evidence="1">
    <location>
        <begin position="431"/>
        <end position="440"/>
    </location>
</feature>
<dbReference type="Proteomes" id="UP000053263">
    <property type="component" value="Unassembled WGS sequence"/>
</dbReference>
<evidence type="ECO:0000256" key="1">
    <source>
        <dbReference type="SAM" id="MobiDB-lite"/>
    </source>
</evidence>
<gene>
    <name evidence="2" type="ORF">PLICRDRAFT_33046</name>
</gene>
<accession>A0A0C9SK57</accession>
<feature type="compositionally biased region" description="Basic and acidic residues" evidence="1">
    <location>
        <begin position="472"/>
        <end position="481"/>
    </location>
</feature>
<reference evidence="2 3" key="1">
    <citation type="submission" date="2014-06" db="EMBL/GenBank/DDBJ databases">
        <title>Evolutionary Origins and Diversification of the Mycorrhizal Mutualists.</title>
        <authorList>
            <consortium name="DOE Joint Genome Institute"/>
            <consortium name="Mycorrhizal Genomics Consortium"/>
            <person name="Kohler A."/>
            <person name="Kuo A."/>
            <person name="Nagy L.G."/>
            <person name="Floudas D."/>
            <person name="Copeland A."/>
            <person name="Barry K.W."/>
            <person name="Cichocki N."/>
            <person name="Veneault-Fourrey C."/>
            <person name="LaButti K."/>
            <person name="Lindquist E.A."/>
            <person name="Lipzen A."/>
            <person name="Lundell T."/>
            <person name="Morin E."/>
            <person name="Murat C."/>
            <person name="Riley R."/>
            <person name="Ohm R."/>
            <person name="Sun H."/>
            <person name="Tunlid A."/>
            <person name="Henrissat B."/>
            <person name="Grigoriev I.V."/>
            <person name="Hibbett D.S."/>
            <person name="Martin F."/>
        </authorList>
    </citation>
    <scope>NUCLEOTIDE SEQUENCE [LARGE SCALE GENOMIC DNA]</scope>
    <source>
        <strain evidence="2 3">FD-325 SS-3</strain>
    </source>
</reference>
<proteinExistence type="predicted"/>
<name>A0A0C9SK57_PLICR</name>
<sequence>MTWATSYHHILHANANTWLNADAKTRRDDIIPRVVKAIEEYHKEHPDSKNPGSTSKLTSRISNWFANNAAGRSNGRSNEGGRTKRSTKDDGPQFGRKFNKRNVVEALYKEAVIAECNSRTGNAPAGSSAALAVYQACVTHVSNRLSAEQTAQVEATVEEWNERGPPPEVQRVTADKRLRPYIKSFVSEMKHICGADLLVFAAWEHGPDAQLVTSKFQTEPEEVAGIIEARREEVDVFQADVFADYIADTRGKGKVKKILDDSVMRADSHAASDDDESDDEDHDSKLRNIKRIAENDIRTDEGILLPDKGDKSLATAKQYMRVYITLRYRAFTNNRRASVPWKAISMNVNHFIESECLPKDFAFMDPWHWKEDALTKIWSFWIRRQNQGTPGLIFLNGAPKDLRMLGERNSIRKKPKKYTEISDKEDEDGSSKNASMNSNKDGGEGADDEERAEDQEEDVMAEADMAIEMEEERSRIEEKKEKGKGKAKAHESCSPQE</sequence>
<evidence type="ECO:0000313" key="3">
    <source>
        <dbReference type="Proteomes" id="UP000053263"/>
    </source>
</evidence>
<feature type="region of interest" description="Disordered" evidence="1">
    <location>
        <begin position="66"/>
        <end position="96"/>
    </location>
</feature>
<dbReference type="OrthoDB" id="3146704at2759"/>
<evidence type="ECO:0000313" key="2">
    <source>
        <dbReference type="EMBL" id="KII83156.1"/>
    </source>
</evidence>
<protein>
    <submittedName>
        <fullName evidence="2">Uncharacterized protein</fullName>
    </submittedName>
</protein>
<dbReference type="HOGENOM" id="CLU_548743_0_0_1"/>
<organism evidence="2 3">
    <name type="scientific">Plicaturopsis crispa FD-325 SS-3</name>
    <dbReference type="NCBI Taxonomy" id="944288"/>
    <lineage>
        <taxon>Eukaryota</taxon>
        <taxon>Fungi</taxon>
        <taxon>Dikarya</taxon>
        <taxon>Basidiomycota</taxon>
        <taxon>Agaricomycotina</taxon>
        <taxon>Agaricomycetes</taxon>
        <taxon>Agaricomycetidae</taxon>
        <taxon>Amylocorticiales</taxon>
        <taxon>Amylocorticiaceae</taxon>
        <taxon>Plicatura</taxon>
        <taxon>Plicaturopsis crispa</taxon>
    </lineage>
</organism>
<feature type="region of interest" description="Disordered" evidence="1">
    <location>
        <begin position="406"/>
        <end position="497"/>
    </location>
</feature>
<feature type="compositionally biased region" description="Acidic residues" evidence="1">
    <location>
        <begin position="444"/>
        <end position="471"/>
    </location>
</feature>